<keyword evidence="1" id="KW-0472">Membrane</keyword>
<evidence type="ECO:0000313" key="2">
    <source>
        <dbReference type="EMBL" id="KOR88997.1"/>
    </source>
</evidence>
<organism evidence="2 3">
    <name type="scientific">Paenibacillus solani</name>
    <dbReference type="NCBI Taxonomy" id="1705565"/>
    <lineage>
        <taxon>Bacteria</taxon>
        <taxon>Bacillati</taxon>
        <taxon>Bacillota</taxon>
        <taxon>Bacilli</taxon>
        <taxon>Bacillales</taxon>
        <taxon>Paenibacillaceae</taxon>
        <taxon>Paenibacillus</taxon>
    </lineage>
</organism>
<proteinExistence type="predicted"/>
<evidence type="ECO:0008006" key="4">
    <source>
        <dbReference type="Google" id="ProtNLM"/>
    </source>
</evidence>
<keyword evidence="3" id="KW-1185">Reference proteome</keyword>
<protein>
    <recommendedName>
        <fullName evidence="4">DUF2500 domain-containing protein</fullName>
    </recommendedName>
</protein>
<dbReference type="EMBL" id="LIUT01000001">
    <property type="protein sequence ID" value="KOR88997.1"/>
    <property type="molecule type" value="Genomic_DNA"/>
</dbReference>
<evidence type="ECO:0000313" key="3">
    <source>
        <dbReference type="Proteomes" id="UP000036932"/>
    </source>
</evidence>
<accession>A0A0M1P3M7</accession>
<name>A0A0M1P3M7_9BACL</name>
<dbReference type="InterPro" id="IPR019635">
    <property type="entry name" value="DUF2500"/>
</dbReference>
<dbReference type="Proteomes" id="UP000036932">
    <property type="component" value="Unassembled WGS sequence"/>
</dbReference>
<keyword evidence="1" id="KW-0812">Transmembrane</keyword>
<dbReference type="RefSeq" id="WP_053493760.1">
    <property type="nucleotide sequence ID" value="NZ_LIUT01000001.1"/>
</dbReference>
<keyword evidence="1" id="KW-1133">Transmembrane helix</keyword>
<dbReference type="Gene3D" id="2.40.50.660">
    <property type="match status" value="1"/>
</dbReference>
<dbReference type="Pfam" id="PF10694">
    <property type="entry name" value="DUF2500"/>
    <property type="match status" value="1"/>
</dbReference>
<comment type="caution">
    <text evidence="2">The sequence shown here is derived from an EMBL/GenBank/DDBJ whole genome shotgun (WGS) entry which is preliminary data.</text>
</comment>
<gene>
    <name evidence="2" type="ORF">AM231_07330</name>
</gene>
<sequence length="138" mass="15744">MGSGSVWMFDFFGSVMPVFFIVVIGIILLSAGKGFLQWSRNNRQPLLAVDSKIVSKRTEIKQIQQTDDSMSSRTRTTYYLTFEVESGDRMEFVVNGEEFGICAEGDEGILRFQGTRYYGFARHPRAHLRVVQGYNHSE</sequence>
<evidence type="ECO:0000256" key="1">
    <source>
        <dbReference type="SAM" id="Phobius"/>
    </source>
</evidence>
<dbReference type="AlphaFoldDB" id="A0A0M1P3M7"/>
<dbReference type="OrthoDB" id="282886at2"/>
<feature type="transmembrane region" description="Helical" evidence="1">
    <location>
        <begin position="6"/>
        <end position="31"/>
    </location>
</feature>
<reference evidence="3" key="1">
    <citation type="submission" date="2015-08" db="EMBL/GenBank/DDBJ databases">
        <title>Genome sequencing project for genomic taxonomy and phylogenomics of Bacillus-like bacteria.</title>
        <authorList>
            <person name="Liu B."/>
            <person name="Wang J."/>
            <person name="Zhu Y."/>
            <person name="Liu G."/>
            <person name="Chen Q."/>
            <person name="Chen Z."/>
            <person name="Lan J."/>
            <person name="Che J."/>
            <person name="Ge C."/>
            <person name="Shi H."/>
            <person name="Pan Z."/>
            <person name="Liu X."/>
        </authorList>
    </citation>
    <scope>NUCLEOTIDE SEQUENCE [LARGE SCALE GENOMIC DNA]</scope>
    <source>
        <strain evidence="3">FJAT-22460</strain>
    </source>
</reference>
<dbReference type="PATRIC" id="fig|1705565.3.peg.3384"/>